<gene>
    <name evidence="2" type="ORF">mMyoMyo1_010573</name>
</gene>
<protein>
    <submittedName>
        <fullName evidence="2">Uncharacterized protein</fullName>
    </submittedName>
</protein>
<evidence type="ECO:0000256" key="1">
    <source>
        <dbReference type="SAM" id="MobiDB-lite"/>
    </source>
</evidence>
<sequence>MSKGLRGVIVDMCHGCWVSEGQLDLTGVSGTGKWAFLDTEPLIPWWAFQGQWLGPREHTILKGEAAEARSAPTPTPRLPLDTTRKPHSEPLSCKPCSEWCTTLLLAPCSDHRPERPPALHLVTHTPRPSTTGCLTYQCPVAAPVPHASTPYTRTWLTWTLHSHSPCLDSDLQGPPSRHAWIPHTRSLCQDKHFKILCMPRSGTTRPHGSPAPAIVMGTSWILLELHARRSVHVALPTPSSNSGQLRSQIHMGT</sequence>
<name>A0A7J7Z567_MYOMY</name>
<evidence type="ECO:0000313" key="2">
    <source>
        <dbReference type="EMBL" id="KAF6369185.1"/>
    </source>
</evidence>
<feature type="region of interest" description="Disordered" evidence="1">
    <location>
        <begin position="65"/>
        <end position="86"/>
    </location>
</feature>
<dbReference type="AlphaFoldDB" id="A0A7J7Z567"/>
<dbReference type="EMBL" id="JABWUV010000003">
    <property type="protein sequence ID" value="KAF6369185.1"/>
    <property type="molecule type" value="Genomic_DNA"/>
</dbReference>
<reference evidence="2 3" key="1">
    <citation type="journal article" date="2020" name="Nature">
        <title>Six reference-quality genomes reveal evolution of bat adaptations.</title>
        <authorList>
            <person name="Jebb D."/>
            <person name="Huang Z."/>
            <person name="Pippel M."/>
            <person name="Hughes G.M."/>
            <person name="Lavrichenko K."/>
            <person name="Devanna P."/>
            <person name="Winkler S."/>
            <person name="Jermiin L.S."/>
            <person name="Skirmuntt E.C."/>
            <person name="Katzourakis A."/>
            <person name="Burkitt-Gray L."/>
            <person name="Ray D.A."/>
            <person name="Sullivan K.A.M."/>
            <person name="Roscito J.G."/>
            <person name="Kirilenko B.M."/>
            <person name="Davalos L.M."/>
            <person name="Corthals A.P."/>
            <person name="Power M.L."/>
            <person name="Jones G."/>
            <person name="Ransome R.D."/>
            <person name="Dechmann D.K.N."/>
            <person name="Locatelli A.G."/>
            <person name="Puechmaille S.J."/>
            <person name="Fedrigo O."/>
            <person name="Jarvis E.D."/>
            <person name="Hiller M."/>
            <person name="Vernes S.C."/>
            <person name="Myers E.W."/>
            <person name="Teeling E.C."/>
        </authorList>
    </citation>
    <scope>NUCLEOTIDE SEQUENCE [LARGE SCALE GENOMIC DNA]</scope>
    <source>
        <strain evidence="2">MMyoMyo1</strain>
        <tissue evidence="2">Flight muscle</tissue>
    </source>
</reference>
<accession>A0A7J7Z567</accession>
<proteinExistence type="predicted"/>
<organism evidence="2 3">
    <name type="scientific">Myotis myotis</name>
    <name type="common">Greater mouse-eared bat</name>
    <name type="synonym">Vespertilio myotis</name>
    <dbReference type="NCBI Taxonomy" id="51298"/>
    <lineage>
        <taxon>Eukaryota</taxon>
        <taxon>Metazoa</taxon>
        <taxon>Chordata</taxon>
        <taxon>Craniata</taxon>
        <taxon>Vertebrata</taxon>
        <taxon>Euteleostomi</taxon>
        <taxon>Mammalia</taxon>
        <taxon>Eutheria</taxon>
        <taxon>Laurasiatheria</taxon>
        <taxon>Chiroptera</taxon>
        <taxon>Yangochiroptera</taxon>
        <taxon>Vespertilionidae</taxon>
        <taxon>Myotis</taxon>
    </lineage>
</organism>
<comment type="caution">
    <text evidence="2">The sequence shown here is derived from an EMBL/GenBank/DDBJ whole genome shotgun (WGS) entry which is preliminary data.</text>
</comment>
<keyword evidence="3" id="KW-1185">Reference proteome</keyword>
<evidence type="ECO:0000313" key="3">
    <source>
        <dbReference type="Proteomes" id="UP000527355"/>
    </source>
</evidence>
<dbReference type="Proteomes" id="UP000527355">
    <property type="component" value="Unassembled WGS sequence"/>
</dbReference>